<proteinExistence type="predicted"/>
<organism evidence="1 2">
    <name type="scientific">Desulforamulus ferrireducens</name>
    <dbReference type="NCBI Taxonomy" id="1833852"/>
    <lineage>
        <taxon>Bacteria</taxon>
        <taxon>Bacillati</taxon>
        <taxon>Bacillota</taxon>
        <taxon>Clostridia</taxon>
        <taxon>Eubacteriales</taxon>
        <taxon>Peptococcaceae</taxon>
        <taxon>Desulforamulus</taxon>
    </lineage>
</organism>
<dbReference type="GO" id="GO:0043937">
    <property type="term" value="P:regulation of sporulation"/>
    <property type="evidence" value="ECO:0007669"/>
    <property type="project" value="InterPro"/>
</dbReference>
<evidence type="ECO:0000313" key="2">
    <source>
        <dbReference type="Proteomes" id="UP000189464"/>
    </source>
</evidence>
<accession>A0A1S6IUJ0</accession>
<gene>
    <name evidence="1" type="ORF">B0537_04605</name>
</gene>
<dbReference type="KEGG" id="dfg:B0537_04605"/>
<name>A0A1S6IUJ0_9FIRM</name>
<dbReference type="EMBL" id="CP019698">
    <property type="protein sequence ID" value="AQS58433.1"/>
    <property type="molecule type" value="Genomic_DNA"/>
</dbReference>
<keyword evidence="2" id="KW-1185">Reference proteome</keyword>
<dbReference type="Pfam" id="PF09388">
    <property type="entry name" value="SpoOE-like"/>
    <property type="match status" value="1"/>
</dbReference>
<dbReference type="InterPro" id="IPR037208">
    <property type="entry name" value="Spo0E-like_sf"/>
</dbReference>
<dbReference type="SUPFAM" id="SSF140500">
    <property type="entry name" value="BAS1536-like"/>
    <property type="match status" value="1"/>
</dbReference>
<protein>
    <submittedName>
        <fullName evidence="1">Aspartyl-phosphate phosphatase Spo0E family protein</fullName>
    </submittedName>
</protein>
<reference evidence="1 2" key="1">
    <citation type="journal article" date="2016" name="Int. J. Syst. Evol. Microbiol.">
        <title>Desulfotomaculum ferrireducens sp. nov., a moderately thermophilic sulfate-reducing and dissimilatory Fe(III)-reducing bacterium isolated from compost.</title>
        <authorList>
            <person name="Yang G."/>
            <person name="Guo J."/>
            <person name="Zhuang L."/>
            <person name="Yuan Y."/>
            <person name="Zhou S."/>
        </authorList>
    </citation>
    <scope>NUCLEOTIDE SEQUENCE [LARGE SCALE GENOMIC DNA]</scope>
    <source>
        <strain evidence="1 2">GSS09</strain>
    </source>
</reference>
<dbReference type="AlphaFoldDB" id="A0A1S6IUJ0"/>
<dbReference type="InterPro" id="IPR018540">
    <property type="entry name" value="Spo0E-like"/>
</dbReference>
<evidence type="ECO:0000313" key="1">
    <source>
        <dbReference type="EMBL" id="AQS58433.1"/>
    </source>
</evidence>
<sequence length="56" mass="6514">MLKLGRVILELEKTRRELLAVNPGDKEKLLEASQKVDKLIVEYYRVKTVLGLRSEM</sequence>
<dbReference type="Proteomes" id="UP000189464">
    <property type="component" value="Chromosome"/>
</dbReference>
<dbReference type="OrthoDB" id="1809577at2"/>